<dbReference type="InterPro" id="IPR027417">
    <property type="entry name" value="P-loop_NTPase"/>
</dbReference>
<evidence type="ECO:0000313" key="4">
    <source>
        <dbReference type="EMBL" id="CDG38940.1"/>
    </source>
</evidence>
<dbReference type="InterPro" id="IPR032689">
    <property type="entry name" value="TraG-D_C"/>
</dbReference>
<dbReference type="Proteomes" id="UP000027583">
    <property type="component" value="Unassembled WGS sequence"/>
</dbReference>
<proteinExistence type="predicted"/>
<sequence length="820" mass="90098">MSEPILGPQDSHIVRQGGFYRDTRRPETRLWAFMADPLCAIVPLCLTLLCLFIPGLFELWLFIGIPFTLLVVWRLPLLPMRMPVAARRRDPNFRDQRSRRPGKATGDWLMFVDRITRQPGFPSTGDMRTHCIVAGTTGSGKTRTLLCKQANVVAQGSGFTQVDGKGSNSNWKDVLSLARMHGREAEVRVVNFLTSSGSRETHTWNPFAHANADGIKNLLITLFIASDAGNGKGGSQQFFVDRGMDLIATLSELLAWIRDARHLPINLPTLRRLTSDFDALRLLVLDPDSEEGHPRLEYWSHAEQRFIDEDLRALPPKDGRPRPALPEPIRLRILNYMRETGGYTPGKAVSAQEKVREQHGYVVGGFGATFTQLSGTLGHIFNVDIGDIDMHDVLFNRRILTVILPVLENDRKINTRLGRFILNAIRYGLAPGVGGQLSGDIDKVINNRFSNAPTVYCLDFDEIGMYASEGAQSILSQARDLNFSTTLAFQEVSSLQDALGKPAADALLSNPRLHFIMSLNDNTATKQWVESAAPRLPVSVNTNYQASNVTGVYLDPGRADVREMPLYTWHDVTSQQPGQCIVTFYGRRIYAEVPNIQLANKGYLRVPANLTLPRNSEQGPPVVTTIPAARTQAATKLLGRADALTESDRAGPQGQMRVFCDAYREALSLDTDPDAELRIVYRELAAAFRPNPADRQQNGSKANSPPVSKSPDVPERGTRASKSDTGNKAGTPPTDAGEGSTSGGVTPDATPSPTDAADHDLDENDPLLPPLLRLGARSQTLPVATASRPARIDTDPHVAEIVARLELLEKEAAQSPNPEI</sequence>
<dbReference type="AlphaFoldDB" id="A0A060QDC6"/>
<evidence type="ECO:0000259" key="3">
    <source>
        <dbReference type="Pfam" id="PF12696"/>
    </source>
</evidence>
<keyword evidence="2" id="KW-0812">Transmembrane</keyword>
<feature type="transmembrane region" description="Helical" evidence="2">
    <location>
        <begin position="60"/>
        <end position="79"/>
    </location>
</feature>
<feature type="region of interest" description="Disordered" evidence="1">
    <location>
        <begin position="690"/>
        <end position="774"/>
    </location>
</feature>
<keyword evidence="2" id="KW-1133">Transmembrane helix</keyword>
<evidence type="ECO:0000256" key="2">
    <source>
        <dbReference type="SAM" id="Phobius"/>
    </source>
</evidence>
<comment type="caution">
    <text evidence="4">The sequence shown here is derived from an EMBL/GenBank/DDBJ whole genome shotgun (WGS) entry which is preliminary data.</text>
</comment>
<reference evidence="4 5" key="2">
    <citation type="journal article" date="2014" name="PLoS ONE">
        <title>Evolution of mitochondria reconstructed from the energy metabolism of living bacteria.</title>
        <authorList>
            <person name="Degli Esposti M."/>
            <person name="Chouaia B."/>
            <person name="Comandatore F."/>
            <person name="Crotti E."/>
            <person name="Sassera D."/>
            <person name="Lievens P.M."/>
            <person name="Daffonchio D."/>
            <person name="Bandi C."/>
        </authorList>
    </citation>
    <scope>NUCLEOTIDE SEQUENCE [LARGE SCALE GENOMIC DNA]</scope>
    <source>
        <strain evidence="4 5">SF2.1</strain>
    </source>
</reference>
<dbReference type="EMBL" id="CBLX010000006">
    <property type="protein sequence ID" value="CDG38940.1"/>
    <property type="molecule type" value="Genomic_DNA"/>
</dbReference>
<gene>
    <name evidence="4" type="ORF">ASAP_0895</name>
</gene>
<dbReference type="PANTHER" id="PTHR30121:SF6">
    <property type="entry name" value="SLR6007 PROTEIN"/>
    <property type="match status" value="1"/>
</dbReference>
<dbReference type="Pfam" id="PF12696">
    <property type="entry name" value="TraG-D_C"/>
    <property type="match status" value="1"/>
</dbReference>
<evidence type="ECO:0000256" key="1">
    <source>
        <dbReference type="SAM" id="MobiDB-lite"/>
    </source>
</evidence>
<feature type="compositionally biased region" description="Basic and acidic residues" evidence="1">
    <location>
        <begin position="712"/>
        <end position="722"/>
    </location>
</feature>
<dbReference type="InterPro" id="IPR051162">
    <property type="entry name" value="T4SS_component"/>
</dbReference>
<feature type="compositionally biased region" description="Polar residues" evidence="1">
    <location>
        <begin position="694"/>
        <end position="707"/>
    </location>
</feature>
<accession>A0A060QDC6</accession>
<feature type="domain" description="TraD/TraG TraM recognition site" evidence="3">
    <location>
        <begin position="461"/>
        <end position="527"/>
    </location>
</feature>
<dbReference type="RefSeq" id="WP_023977720.1">
    <property type="nucleotide sequence ID" value="NZ_CBLX010000006.1"/>
</dbReference>
<protein>
    <recommendedName>
        <fullName evidence="3">TraD/TraG TraM recognition site domain-containing protein</fullName>
    </recommendedName>
</protein>
<dbReference type="SUPFAM" id="SSF52540">
    <property type="entry name" value="P-loop containing nucleoside triphosphate hydrolases"/>
    <property type="match status" value="1"/>
</dbReference>
<dbReference type="PANTHER" id="PTHR30121">
    <property type="entry name" value="UNCHARACTERIZED PROTEIN YJGR-RELATED"/>
    <property type="match status" value="1"/>
</dbReference>
<name>A0A060QDC6_9PROT</name>
<organism evidence="4 5">
    <name type="scientific">Asaia bogorensis</name>
    <dbReference type="NCBI Taxonomy" id="91915"/>
    <lineage>
        <taxon>Bacteria</taxon>
        <taxon>Pseudomonadati</taxon>
        <taxon>Pseudomonadota</taxon>
        <taxon>Alphaproteobacteria</taxon>
        <taxon>Acetobacterales</taxon>
        <taxon>Acetobacteraceae</taxon>
        <taxon>Asaia</taxon>
    </lineage>
</organism>
<dbReference type="Gene3D" id="3.40.50.300">
    <property type="entry name" value="P-loop containing nucleotide triphosphate hydrolases"/>
    <property type="match status" value="1"/>
</dbReference>
<evidence type="ECO:0000313" key="5">
    <source>
        <dbReference type="Proteomes" id="UP000027583"/>
    </source>
</evidence>
<reference evidence="4 5" key="1">
    <citation type="journal article" date="2014" name="Genome Biol. Evol.">
        <title>Acetic acid bacteria genomes reveal functional traits for adaptation to life in insect guts.</title>
        <authorList>
            <person name="Chouaia B."/>
            <person name="Gaiarsa S."/>
            <person name="Crotti E."/>
            <person name="Comandatore F."/>
            <person name="Degli Esposti M."/>
            <person name="Ricci I."/>
            <person name="Alma A."/>
            <person name="Favia G."/>
            <person name="Bandi C."/>
            <person name="Daffonchio D."/>
        </authorList>
    </citation>
    <scope>NUCLEOTIDE SEQUENCE [LARGE SCALE GENOMIC DNA]</scope>
    <source>
        <strain evidence="4 5">SF2.1</strain>
    </source>
</reference>
<feature type="transmembrane region" description="Helical" evidence="2">
    <location>
        <begin position="30"/>
        <end position="54"/>
    </location>
</feature>
<dbReference type="eggNOG" id="COG3505">
    <property type="taxonomic scope" value="Bacteria"/>
</dbReference>
<keyword evidence="2" id="KW-0472">Membrane</keyword>